<dbReference type="AlphaFoldDB" id="A0A3L6SZ93"/>
<accession>A0A3L6SZ93</accession>
<name>A0A3L6SZ93_PANMI</name>
<gene>
    <name evidence="1" type="ORF">C2845_PM05G00510</name>
</gene>
<proteinExistence type="predicted"/>
<evidence type="ECO:0000313" key="2">
    <source>
        <dbReference type="Proteomes" id="UP000275267"/>
    </source>
</evidence>
<sequence>MKEAWLRSASYAKKICLWNLASGSGAPVIDAHQVFELGPLRCTENGLYPLTDQSWGNIFSVPIPPFEAEVLCSRRPKAFVGYTKALVKLIE</sequence>
<dbReference type="EMBL" id="PQIB02000003">
    <property type="protein sequence ID" value="RLN29693.1"/>
    <property type="molecule type" value="Genomic_DNA"/>
</dbReference>
<dbReference type="Proteomes" id="UP000275267">
    <property type="component" value="Unassembled WGS sequence"/>
</dbReference>
<reference evidence="2" key="1">
    <citation type="journal article" date="2019" name="Nat. Commun.">
        <title>The genome of broomcorn millet.</title>
        <authorList>
            <person name="Zou C."/>
            <person name="Miki D."/>
            <person name="Li D."/>
            <person name="Tang Q."/>
            <person name="Xiao L."/>
            <person name="Rajput S."/>
            <person name="Deng P."/>
            <person name="Jia W."/>
            <person name="Huang R."/>
            <person name="Zhang M."/>
            <person name="Sun Y."/>
            <person name="Hu J."/>
            <person name="Fu X."/>
            <person name="Schnable P.S."/>
            <person name="Li F."/>
            <person name="Zhang H."/>
            <person name="Feng B."/>
            <person name="Zhu X."/>
            <person name="Liu R."/>
            <person name="Schnable J.C."/>
            <person name="Zhu J.-K."/>
            <person name="Zhang H."/>
        </authorList>
    </citation>
    <scope>NUCLEOTIDE SEQUENCE [LARGE SCALE GENOMIC DNA]</scope>
</reference>
<evidence type="ECO:0000313" key="1">
    <source>
        <dbReference type="EMBL" id="RLN29693.1"/>
    </source>
</evidence>
<keyword evidence="2" id="KW-1185">Reference proteome</keyword>
<comment type="caution">
    <text evidence="1">The sequence shown here is derived from an EMBL/GenBank/DDBJ whole genome shotgun (WGS) entry which is preliminary data.</text>
</comment>
<organism evidence="1 2">
    <name type="scientific">Panicum miliaceum</name>
    <name type="common">Proso millet</name>
    <name type="synonym">Broomcorn millet</name>
    <dbReference type="NCBI Taxonomy" id="4540"/>
    <lineage>
        <taxon>Eukaryota</taxon>
        <taxon>Viridiplantae</taxon>
        <taxon>Streptophyta</taxon>
        <taxon>Embryophyta</taxon>
        <taxon>Tracheophyta</taxon>
        <taxon>Spermatophyta</taxon>
        <taxon>Magnoliopsida</taxon>
        <taxon>Liliopsida</taxon>
        <taxon>Poales</taxon>
        <taxon>Poaceae</taxon>
        <taxon>PACMAD clade</taxon>
        <taxon>Panicoideae</taxon>
        <taxon>Panicodae</taxon>
        <taxon>Paniceae</taxon>
        <taxon>Panicinae</taxon>
        <taxon>Panicum</taxon>
        <taxon>Panicum sect. Panicum</taxon>
    </lineage>
</organism>
<dbReference type="OrthoDB" id="427795at2759"/>
<protein>
    <submittedName>
        <fullName evidence="1">Histone-binding protein MSI1-like</fullName>
    </submittedName>
</protein>